<feature type="domain" description="Methyltransferase" evidence="3">
    <location>
        <begin position="44"/>
        <end position="143"/>
    </location>
</feature>
<organism evidence="4 5">
    <name type="scientific">Arachnia rubra</name>
    <dbReference type="NCBI Taxonomy" id="1547448"/>
    <lineage>
        <taxon>Bacteria</taxon>
        <taxon>Bacillati</taxon>
        <taxon>Actinomycetota</taxon>
        <taxon>Actinomycetes</taxon>
        <taxon>Propionibacteriales</taxon>
        <taxon>Propionibacteriaceae</taxon>
        <taxon>Arachnia</taxon>
    </lineage>
</organism>
<evidence type="ECO:0000259" key="3">
    <source>
        <dbReference type="Pfam" id="PF13649"/>
    </source>
</evidence>
<dbReference type="GO" id="GO:0032259">
    <property type="term" value="P:methylation"/>
    <property type="evidence" value="ECO:0007669"/>
    <property type="project" value="UniProtKB-KW"/>
</dbReference>
<dbReference type="Gene3D" id="3.40.50.150">
    <property type="entry name" value="Vaccinia Virus protein VP39"/>
    <property type="match status" value="1"/>
</dbReference>
<name>A0ABX7Y3I0_9ACTN</name>
<evidence type="ECO:0000256" key="2">
    <source>
        <dbReference type="ARBA" id="ARBA00022679"/>
    </source>
</evidence>
<dbReference type="RefSeq" id="WP_212321274.1">
    <property type="nucleotide sequence ID" value="NZ_AP024463.1"/>
</dbReference>
<dbReference type="InterPro" id="IPR041698">
    <property type="entry name" value="Methyltransf_25"/>
</dbReference>
<dbReference type="Pfam" id="PF13649">
    <property type="entry name" value="Methyltransf_25"/>
    <property type="match status" value="1"/>
</dbReference>
<keyword evidence="1 4" id="KW-0489">Methyltransferase</keyword>
<dbReference type="Proteomes" id="UP000678513">
    <property type="component" value="Chromosome"/>
</dbReference>
<evidence type="ECO:0000256" key="1">
    <source>
        <dbReference type="ARBA" id="ARBA00022603"/>
    </source>
</evidence>
<reference evidence="4 5" key="1">
    <citation type="submission" date="2021-03" db="EMBL/GenBank/DDBJ databases">
        <title>Human Oral Microbial Genomes.</title>
        <authorList>
            <person name="Johnston C.D."/>
            <person name="Chen T."/>
            <person name="Dewhirst F.E."/>
        </authorList>
    </citation>
    <scope>NUCLEOTIDE SEQUENCE [LARGE SCALE GENOMIC DNA]</scope>
    <source>
        <strain evidence="4 5">DSMZ 100122</strain>
    </source>
</reference>
<sequence length="251" mass="28336">MSPEELLAAWHAQQTAFIEFRDQRVRAMLEVLAAVKPQDRPLRVLDLGCGPGSLCDAVADRFPDAEVVGVDRDPILLRLGRDTNRHGERMRLVDLDLADPGWAQQLGPERFDAAVSATALHWLSPAELAALYVALPQVLNPGGVFLNADHLYFDDTAESFLREVAETERERFRLSAIEAGAMTWDAWWDAARSMPGWEAEAREWERRWADKSPTVKVSLEFHLSALRAAGFVETSHIYRWFDDVVVFARLP</sequence>
<keyword evidence="2" id="KW-0808">Transferase</keyword>
<dbReference type="GO" id="GO:0008168">
    <property type="term" value="F:methyltransferase activity"/>
    <property type="evidence" value="ECO:0007669"/>
    <property type="project" value="UniProtKB-KW"/>
</dbReference>
<dbReference type="PANTHER" id="PTHR43861">
    <property type="entry name" value="TRANS-ACONITATE 2-METHYLTRANSFERASE-RELATED"/>
    <property type="match status" value="1"/>
</dbReference>
<dbReference type="InterPro" id="IPR029063">
    <property type="entry name" value="SAM-dependent_MTases_sf"/>
</dbReference>
<proteinExistence type="predicted"/>
<evidence type="ECO:0000313" key="5">
    <source>
        <dbReference type="Proteomes" id="UP000678513"/>
    </source>
</evidence>
<dbReference type="PANTHER" id="PTHR43861:SF1">
    <property type="entry name" value="TRANS-ACONITATE 2-METHYLTRANSFERASE"/>
    <property type="match status" value="1"/>
</dbReference>
<dbReference type="CDD" id="cd02440">
    <property type="entry name" value="AdoMet_MTases"/>
    <property type="match status" value="1"/>
</dbReference>
<protein>
    <submittedName>
        <fullName evidence="4">Class I SAM-dependent methyltransferase</fullName>
    </submittedName>
</protein>
<evidence type="ECO:0000313" key="4">
    <source>
        <dbReference type="EMBL" id="QUC07088.1"/>
    </source>
</evidence>
<dbReference type="EMBL" id="CP072384">
    <property type="protein sequence ID" value="QUC07088.1"/>
    <property type="molecule type" value="Genomic_DNA"/>
</dbReference>
<gene>
    <name evidence="4" type="ORF">J5A65_08985</name>
</gene>
<keyword evidence="5" id="KW-1185">Reference proteome</keyword>
<accession>A0ABX7Y3I0</accession>
<dbReference type="SUPFAM" id="SSF53335">
    <property type="entry name" value="S-adenosyl-L-methionine-dependent methyltransferases"/>
    <property type="match status" value="1"/>
</dbReference>